<feature type="region of interest" description="Disordered" evidence="1">
    <location>
        <begin position="49"/>
        <end position="313"/>
    </location>
</feature>
<name>A0A9P4K9P8_9PLEO</name>
<feature type="compositionally biased region" description="Gly residues" evidence="1">
    <location>
        <begin position="242"/>
        <end position="262"/>
    </location>
</feature>
<feature type="compositionally biased region" description="Low complexity" evidence="1">
    <location>
        <begin position="190"/>
        <end position="213"/>
    </location>
</feature>
<dbReference type="Proteomes" id="UP000800093">
    <property type="component" value="Unassembled WGS sequence"/>
</dbReference>
<dbReference type="AlphaFoldDB" id="A0A9P4K9P8"/>
<evidence type="ECO:0000313" key="3">
    <source>
        <dbReference type="EMBL" id="KAF2263658.1"/>
    </source>
</evidence>
<accession>A0A9P4K9P8</accession>
<reference evidence="4" key="1">
    <citation type="journal article" date="2020" name="Stud. Mycol.">
        <title>101 Dothideomycetes genomes: A test case for predicting lifestyles and emergence of pathogens.</title>
        <authorList>
            <person name="Haridas S."/>
            <person name="Albert R."/>
            <person name="Binder M."/>
            <person name="Bloem J."/>
            <person name="LaButti K."/>
            <person name="Salamov A."/>
            <person name="Andreopoulos B."/>
            <person name="Baker S."/>
            <person name="Barry K."/>
            <person name="Bills G."/>
            <person name="Bluhm B."/>
            <person name="Cannon C."/>
            <person name="Castanera R."/>
            <person name="Culley D."/>
            <person name="Daum C."/>
            <person name="Ezra D."/>
            <person name="Gonzalez J."/>
            <person name="Henrissat B."/>
            <person name="Kuo A."/>
            <person name="Liang C."/>
            <person name="Lipzen A."/>
            <person name="Lutzoni F."/>
            <person name="Magnuson J."/>
            <person name="Mondo S."/>
            <person name="Nolan M."/>
            <person name="Ohm R."/>
            <person name="Pangilinan J."/>
            <person name="Park H.-J."/>
            <person name="Ramirez L."/>
            <person name="Alfaro M."/>
            <person name="Sun H."/>
            <person name="Tritt A."/>
            <person name="Yoshinaga Y."/>
            <person name="Zwiers L.-H."/>
            <person name="Turgeon B."/>
            <person name="Goodwin S."/>
            <person name="Spatafora J."/>
            <person name="Crous P."/>
            <person name="Grigoriev I."/>
        </authorList>
    </citation>
    <scope>NUCLEOTIDE SEQUENCE [LARGE SCALE GENOMIC DNA]</scope>
    <source>
        <strain evidence="4">CBS 304.66</strain>
    </source>
</reference>
<dbReference type="OrthoDB" id="2683368at2759"/>
<comment type="caution">
    <text evidence="3">The sequence shown here is derived from an EMBL/GenBank/DDBJ whole genome shotgun (WGS) entry which is preliminary data.</text>
</comment>
<feature type="compositionally biased region" description="Polar residues" evidence="1">
    <location>
        <begin position="136"/>
        <end position="155"/>
    </location>
</feature>
<dbReference type="InterPro" id="IPR028095">
    <property type="entry name" value="Mso1_N_dom"/>
</dbReference>
<protein>
    <recommendedName>
        <fullName evidence="2">Mso1 N-terminal domain-containing protein</fullName>
    </recommendedName>
</protein>
<keyword evidence="4" id="KW-1185">Reference proteome</keyword>
<evidence type="ECO:0000259" key="2">
    <source>
        <dbReference type="Pfam" id="PF14475"/>
    </source>
</evidence>
<feature type="domain" description="Mso1 N-terminal" evidence="2">
    <location>
        <begin position="18"/>
        <end position="57"/>
    </location>
</feature>
<evidence type="ECO:0000256" key="1">
    <source>
        <dbReference type="SAM" id="MobiDB-lite"/>
    </source>
</evidence>
<evidence type="ECO:0000313" key="4">
    <source>
        <dbReference type="Proteomes" id="UP000800093"/>
    </source>
</evidence>
<dbReference type="EMBL" id="ML986623">
    <property type="protein sequence ID" value="KAF2263658.1"/>
    <property type="molecule type" value="Genomic_DNA"/>
</dbReference>
<feature type="compositionally biased region" description="Pro residues" evidence="1">
    <location>
        <begin position="52"/>
        <end position="62"/>
    </location>
</feature>
<sequence length="313" mass="32435">MSSYFSNLLTNTTSRYNSLRRTLLSDEVDGDTEDDTHISRVLRTYYTEKGRPFPPWLPPDPKAPQSAPAQFVSSSGRQPGPPHMGRGGGSLSDLWDAPQQPPPQQQQQEPLSLRRAQGRGGGGRPFQGRDIFPPESQAQSRPLPSQRAGSYQSAPSFGGRPAEPSPPPSAGSGATAQERLKARLWGSGRSTSPSQSAPPSASTSPAPAMGASGMRSPFDRPGGQGGRPPYPEDRSSGYSSSSGGGGSYGGGPYGGGGGGGGRQNPYGVSANAPWSGNEDPYAPPQGGYGGSSQSHRPAGGGRVGLPSGPRMRY</sequence>
<gene>
    <name evidence="3" type="ORF">CC78DRAFT_533813</name>
</gene>
<feature type="compositionally biased region" description="Polar residues" evidence="1">
    <location>
        <begin position="67"/>
        <end position="77"/>
    </location>
</feature>
<dbReference type="Pfam" id="PF14475">
    <property type="entry name" value="Mso1_Sec1_bdg"/>
    <property type="match status" value="1"/>
</dbReference>
<proteinExistence type="predicted"/>
<organism evidence="3 4">
    <name type="scientific">Lojkania enalia</name>
    <dbReference type="NCBI Taxonomy" id="147567"/>
    <lineage>
        <taxon>Eukaryota</taxon>
        <taxon>Fungi</taxon>
        <taxon>Dikarya</taxon>
        <taxon>Ascomycota</taxon>
        <taxon>Pezizomycotina</taxon>
        <taxon>Dothideomycetes</taxon>
        <taxon>Pleosporomycetidae</taxon>
        <taxon>Pleosporales</taxon>
        <taxon>Pleosporales incertae sedis</taxon>
        <taxon>Lojkania</taxon>
    </lineage>
</organism>